<comment type="subcellular location">
    <subcellularLocation>
        <location evidence="1">Secreted</location>
        <location evidence="1">Extracellular space</location>
    </subcellularLocation>
</comment>
<feature type="disulfide bond" evidence="9">
    <location>
        <begin position="3954"/>
        <end position="4006"/>
    </location>
</feature>
<dbReference type="GO" id="GO:0004867">
    <property type="term" value="F:serine-type endopeptidase inhibitor activity"/>
    <property type="evidence" value="ECO:0007669"/>
    <property type="project" value="UniProtKB-KW"/>
</dbReference>
<dbReference type="FunFam" id="2.10.25.10:FF:000055">
    <property type="entry name" value="alpha-tectorin isoform X1"/>
    <property type="match status" value="1"/>
</dbReference>
<evidence type="ECO:0000256" key="10">
    <source>
        <dbReference type="PROSITE-ProRule" id="PRU00076"/>
    </source>
</evidence>
<dbReference type="SMART" id="SM00215">
    <property type="entry name" value="VWC_out"/>
    <property type="match status" value="3"/>
</dbReference>
<keyword evidence="12" id="KW-1133">Transmembrane helix</keyword>
<dbReference type="Pfam" id="PF01826">
    <property type="entry name" value="TIL"/>
    <property type="match status" value="5"/>
</dbReference>
<keyword evidence="8" id="KW-0325">Glycoprotein</keyword>
<sequence length="4030" mass="450265">MRFFFYRNDFDRCVSTLILKAIMFCAYLLFFNIFLVIGVSSQDEFIRKTKSEFTHFESHFRSQEQIGTSFMESSPGNDEPELCRELPNRPTNGQISCSRSAKCFATCNNYHQFPNGAETLLITCQDGKWKIPDTDGSIVPDCQPFCLPACLNNGICIGPNQCECPENFSGPQCQFETRPCLNLPPAVQNSRRRCNEQTCTVSCMDGFTFPDGSSVSNINCREGNWVPSRSDWPSIPDCIPVCSPPCKNGGICLALNTCQCPQDFRGESCQFHVDHCNIGKLGFNGGYQCHGDTYSYSCTLNCPEGIEFSSPPAAEYICKYDTGVFEPQPVPQCQTKPGSEIITIGSSKNSYVKTTNHFWRLERSQSRMMWGEDVISGFKKLGQGKIKGEVKSGAVKGGHYEVHQDPEDTVPDIYQPFANSSSEVDVKRPEAKTCFTWGGSHYKTFDGAIYSFSSNCPYILLQDSQDGIVTVIIQNSLGCHNGGACHKIIKIFLEGKEFMITLNEFGNPMFRTVKKLLPIPAQLTGIRVQMSAHFVIISLDSVGASIKWDGGLFVQVKASESLWDRTAGLCGRMNGDARDDRTGRDRNHHMTVAAFTADWKADNIGEMCDDYEHNEHSCGNDLILRGEAEIFCEKLFSDTKFQDCSKIVDLGSLKATCLWDFCGCNNADRSSCACDTMSVYVRQCYHDGIIKSVVWRKEEICPMRCGDGKIYKSCGPQYQSSCNDDAASKGNVDELECEEGCFCPEGTVLHEGNCISVEECPCRLRGKVFQPGAVIPKQCNTCTCVAGKWTCTQVACEARCAAVGDPHYVTFDGKHYDFMGKCGYYLVKGDNYSIETENVACSGAISEAMGFSRENSSELPSCTKSVTIRLSTAVISLQQNRRITIDDKDVPKLPISTSGVKIRMASSIFVVAELANGLEIWWDGVSRVYVNAPPEFQGKTKGLCGTFTGNQRNDFLTPFGDVEQSVVDFANKWKVTEQCEDIPQKDFSHPCDANPERLATAEKHCSRIWSDLFASCHWHVDPDTFYKDCKYDMCACEDTITHCLCPTLAAYAKECAANDVKILWRMEVEECQLHCPPDQEYQICGNSCTRSCSDISFNEGCRQECVEGCNCPEGQTINAYGECIPIGQCPCTFNGMEFKAGHKEIRPGRTSQDLCTCFGGLWNCKSATKEEIEEFPPITLNNVCSATKNQVATTCEPVEPRTCRNMHEPVNQSPTICLPGCICKDGYVLDSVTNECVMMENCPCYHGGRSYKDNSTMQEECNTCRCERGNWKCSERICSGVCSAWGDSHYKTFDDRTYDFQGICDYVLVKSSLGGDDCFEISTQNVPCGTSGVACSKSVTLTVGNGNKQEKVILTRGNALPSGNFQRIVTREAGQFVFLNVPDLGLTLQWDKGTRIYVKLEPKWKTKTRGLCGDYNDNSEDDFKTPSGGISEASPRIFGDSWKKDNYCPEPKDISDTCTLHPERKTWAIDKCGVLKSSLFQSCHSEVDIEPYIERCIFDTCGCNGGGDCECLCTSLAAYAHECNRRGVPVKWRSQELCPMQCDEKCSSYSPCISTCQTETCDHLSHLRDGSRLCVADTCIEGCLMKSCPDGQVWRNSSFHDCVPRSDCKPICLERNNSVYYEGDIISSDSCQTCFCSRGKVICNGAPCTTVEPTTIPMIQPGKCVSGWTNWLNRHSPKRVPIEKSPIKHMVKGRIKGSETSMDIEPLPSMIELFTLKNSSRCERSFMVDIRCRTVDEHLTPKDTGLDVECSLERGLYCTAERNEICPDFEISILCRCDDDTTESSTTTTTSEPVTNDPRDECKLDTTTFSLQDCSVFYECMPTPNGNKLVKKTCGSTMYYNTQSKTCDWPQTVALFRPECRSITTTESPNPCKPGEEFKVCAIDCRQTCDMFHHLLIDERLCGNGSECIAGCVEEGKTCSSDKVWRDAVTCVEPQDCPCRSHNGSSIKPGVVVQESQCEVCQCVNNYYSCDSSICATEIVTQVTPTQSSSRPLIEESTTIVPDTATPPEPCASGKYKNLLGNIIVDSTNDLPAKSSIEGTIKPLSLDEYWEPSLQDDEQFLDIKLTQTELIYGLTVQGNPDKDRYVTSYEVLFSKDGRTFSYLSDQFKGPIDAFVPVTQMFRQPIEAKFIRINPQSWEGGISMRVGVLGCQDMTEATTMIPTATPVYEVTSPEPMCDDPMGLDNGIMIEEQVTASSYLDSLIPSLSLSSPGIWRPQLDNPHQFIEFNFRENRNLTGVETKGADDIWTTAYKVSYGTNSREWNPIVDDKGEEKVFLGNFDDVTSKTNYFEYPINAQYLKIQPVKWHNHVGMKVEVHGCYVPYPIPTTSLPKIVENPCNVCRGVLEDSRDCKCEKPFFWDGVSCVEKKYCPCMIKGIPYRVGSIYETDECDKCTCTLGGIPECRKKSCESCEDPTMKTYVTELCGCICKPCPEGQRLCRTSNICIDESLWCNGVKDCSDDETGCTTQRPDVLEVISNKTVTTTNTTAEKNVTAVTTCEVPTCPPKFTLVPVKGSSKKGRPTRPPPPFFGGNKRKQFQVRGFAPLKGFAPVKGVKTYPRVAKQPRINDLNIQEAEDCKEYSCVPKVFPTHPGGKTREDCPKPECPPNHRMVFEPQSMYNPQPCPRWRCQPPRQPDVVCHVDGKMFTTFDKLEYKYDICNHILARDMYFNKWYITLENHCDVPKKPCTKVVAIVLDDDVIVLYPNRSVEINEYTFTSHQIKHYQDIKGKFRVFLVGNKINFSSQKYRFFVVFNEDSICIGVNPRLKGRIDGLCGYFDGNMKNDKQTPDGIQAKTTDVFGDSWVMDGTPECDTQGCSKEMYAQAKEICSTIHDKSFQSCLNVLNVKNLIAKCVESTCMCINSNSTTEECRCRSLTAFTTDCQAAEESIDLSSWRDIYNCPMHCPAPLIYKDCFRNECEESCDNLQEIEPCPYIPKVCFPGCFCPDGLVRHGEECIAPTECRDCACDGFGNTNFMTFDRRNFTFAGNCTYILSQDIINPNVEGVKTGSQQQPEQHTYQILMTNVACERGICTETLTVIYKGHFLEAKQNKNHEEPLVTLDGTPIDKLPVKNSWMNIERVSQKDIKILIFSIKLEITIYEHNFAFNIRLPSHIFGEAVEGLCGNCNADADDDFKMKNGEMTENVDDFGMSWLATGLPTVRILDETTCLSQPPKPCLPPPAPEDICMTLLNREIFGQCHKLIDPMPYLDSCHNTLCENGETCGDFERYAGACREAGFCTDWRTSNICPFTCKEDLVYRACESSCFETCDTLSAIEKQACSYTLTEGCFCPEDHVWHNGTCMATKNCFTCDDQGHVDGDIWHPDKCTTCSCDGKNLKCKTTECPSIETICEENYTPILVETSADECCNKYRCAPVPTVPPTCLEPQTLECAYGQIMKLTKGPDGCSKFICECLPPEDCPLIDNETTADAETLQPGYIWSINTSGCCPRKESYCSPETCPSENCPEYYTVKSKNYSDACCPTYECLPPDDLCLYSMISDNDTELVNDGNTTIIPKKIGEVWTEGLCSECTCEFNHGTPQSHCTTKSCDKPETHPDHDDYILALLEIGECCPQYQRIACKAGQMVYEIGSTWQPDGNDACHLEKCENTTKGIQKTITTRECKKECDEGYEYRSPADPGKQCCGSCVPIVCIFEGTSKNINEEWQSVDFCTNYTCILENGKLRVKESVTFCENINPTEEENYEILWQRIPKVCCPKPTRTACKVNGTVHYLGETVKTPDDACLTLTCAASNEQIQLEKFRQRCNETCDLGWKYMPPKTGECCGTCKQTHCVENGILHEPGAFWSSRDICAKFECKETENGLRIKESHQRCNDSCTFGWEYRTPVDGECCGSCKQAYCIDNEVLHQPNSIWKSEDNCWTYECKVKDDQLMMVSSAPTCPDIQNCAEENIYTDGCCKRCKPTIESKVECAAEVLESRLTVGKVQEYGPYGLCTNKAEIAEYTECRGACDTEVKFSRPNWYQQSLCHCCQPKAFKQIVVQLECSDGRTGTVRISVPTACSCEACGSTSQIPVKGRVKGGKRPTKG</sequence>
<keyword evidence="7 10" id="KW-1015">Disulfide bond</keyword>
<dbReference type="PROSITE" id="PS01286">
    <property type="entry name" value="FA58C_2"/>
    <property type="match status" value="1"/>
</dbReference>
<evidence type="ECO:0000256" key="11">
    <source>
        <dbReference type="SAM" id="MobiDB-lite"/>
    </source>
</evidence>
<dbReference type="CDD" id="cd00112">
    <property type="entry name" value="LDLa"/>
    <property type="match status" value="1"/>
</dbReference>
<evidence type="ECO:0000256" key="7">
    <source>
        <dbReference type="ARBA" id="ARBA00023157"/>
    </source>
</evidence>
<evidence type="ECO:0000313" key="19">
    <source>
        <dbReference type="EMBL" id="JAG76691.1"/>
    </source>
</evidence>
<name>A0A0C9QT76_9HYME</name>
<dbReference type="SMART" id="SM00214">
    <property type="entry name" value="VWC"/>
    <property type="match status" value="8"/>
</dbReference>
<dbReference type="InterPro" id="IPR001007">
    <property type="entry name" value="VWF_dom"/>
</dbReference>
<dbReference type="SMART" id="SM00181">
    <property type="entry name" value="EGF"/>
    <property type="match status" value="3"/>
</dbReference>
<feature type="domain" description="EGF-like" evidence="15">
    <location>
        <begin position="143"/>
        <end position="174"/>
    </location>
</feature>
<accession>A0A0C9QT76</accession>
<evidence type="ECO:0000256" key="3">
    <source>
        <dbReference type="ARBA" id="ARBA00009456"/>
    </source>
</evidence>
<dbReference type="SMART" id="SM00832">
    <property type="entry name" value="C8"/>
    <property type="match status" value="5"/>
</dbReference>
<dbReference type="PROSITE" id="PS01208">
    <property type="entry name" value="VWFC_1"/>
    <property type="match status" value="1"/>
</dbReference>
<dbReference type="SMART" id="SM00041">
    <property type="entry name" value="CT"/>
    <property type="match status" value="1"/>
</dbReference>
<organism evidence="19">
    <name type="scientific">Fopius arisanus</name>
    <dbReference type="NCBI Taxonomy" id="64838"/>
    <lineage>
        <taxon>Eukaryota</taxon>
        <taxon>Metazoa</taxon>
        <taxon>Ecdysozoa</taxon>
        <taxon>Arthropoda</taxon>
        <taxon>Hexapoda</taxon>
        <taxon>Insecta</taxon>
        <taxon>Pterygota</taxon>
        <taxon>Neoptera</taxon>
        <taxon>Endopterygota</taxon>
        <taxon>Hymenoptera</taxon>
        <taxon>Apocrita</taxon>
        <taxon>Ichneumonoidea</taxon>
        <taxon>Braconidae</taxon>
        <taxon>Opiinae</taxon>
        <taxon>Fopius</taxon>
    </lineage>
</organism>
<evidence type="ECO:0000256" key="5">
    <source>
        <dbReference type="ARBA" id="ARBA00022737"/>
    </source>
</evidence>
<dbReference type="InterPro" id="IPR002172">
    <property type="entry name" value="LDrepeatLR_classA_rpt"/>
</dbReference>
<dbReference type="PROSITE" id="PS51233">
    <property type="entry name" value="VWFD"/>
    <property type="match status" value="5"/>
</dbReference>
<dbReference type="CDD" id="cd00057">
    <property type="entry name" value="FA58C"/>
    <property type="match status" value="2"/>
</dbReference>
<dbReference type="Gene3D" id="2.60.120.260">
    <property type="entry name" value="Galactose-binding domain-like"/>
    <property type="match status" value="2"/>
</dbReference>
<dbReference type="InterPro" id="IPR000421">
    <property type="entry name" value="FA58C"/>
</dbReference>
<dbReference type="InterPro" id="IPR000742">
    <property type="entry name" value="EGF"/>
</dbReference>
<evidence type="ECO:0000259" key="14">
    <source>
        <dbReference type="PROSITE" id="PS50022"/>
    </source>
</evidence>
<feature type="transmembrane region" description="Helical" evidence="12">
    <location>
        <begin position="21"/>
        <end position="40"/>
    </location>
</feature>
<dbReference type="GO" id="GO:0008061">
    <property type="term" value="F:chitin binding"/>
    <property type="evidence" value="ECO:0007669"/>
    <property type="project" value="InterPro"/>
</dbReference>
<dbReference type="Pfam" id="PF08742">
    <property type="entry name" value="C8"/>
    <property type="match status" value="5"/>
</dbReference>
<dbReference type="PROSITE" id="PS01225">
    <property type="entry name" value="CTCK_2"/>
    <property type="match status" value="1"/>
</dbReference>
<evidence type="ECO:0000259" key="18">
    <source>
        <dbReference type="PROSITE" id="PS51233"/>
    </source>
</evidence>
<dbReference type="EMBL" id="GBYB01006924">
    <property type="protein sequence ID" value="JAG76691.1"/>
    <property type="molecule type" value="Transcribed_RNA"/>
</dbReference>
<evidence type="ECO:0000256" key="12">
    <source>
        <dbReference type="SAM" id="Phobius"/>
    </source>
</evidence>
<evidence type="ECO:0000259" key="17">
    <source>
        <dbReference type="PROSITE" id="PS50940"/>
    </source>
</evidence>
<dbReference type="PANTHER" id="PTHR11339">
    <property type="entry name" value="EXTRACELLULAR MATRIX GLYCOPROTEIN RELATED"/>
    <property type="match status" value="1"/>
</dbReference>
<dbReference type="SUPFAM" id="SSF57567">
    <property type="entry name" value="Serine protease inhibitors"/>
    <property type="match status" value="5"/>
</dbReference>
<dbReference type="SMART" id="SM00216">
    <property type="entry name" value="VWD"/>
    <property type="match status" value="5"/>
</dbReference>
<dbReference type="InterPro" id="IPR036084">
    <property type="entry name" value="Ser_inhib-like_sf"/>
</dbReference>
<keyword evidence="12" id="KW-0472">Membrane</keyword>
<dbReference type="PROSITE" id="PS00022">
    <property type="entry name" value="EGF_1"/>
    <property type="match status" value="2"/>
</dbReference>
<keyword evidence="12" id="KW-0812">Transmembrane</keyword>
<feature type="domain" description="F5/8 type C" evidence="14">
    <location>
        <begin position="2011"/>
        <end position="2150"/>
    </location>
</feature>
<dbReference type="SUPFAM" id="SSF57603">
    <property type="entry name" value="FnI-like domain"/>
    <property type="match status" value="1"/>
</dbReference>
<dbReference type="Pfam" id="PF00094">
    <property type="entry name" value="VWD"/>
    <property type="match status" value="5"/>
</dbReference>
<dbReference type="SMART" id="SM00231">
    <property type="entry name" value="FA58C"/>
    <property type="match status" value="2"/>
</dbReference>
<feature type="domain" description="VWFD" evidence="18">
    <location>
        <begin position="798"/>
        <end position="980"/>
    </location>
</feature>
<evidence type="ECO:0000256" key="6">
    <source>
        <dbReference type="ARBA" id="ARBA00022900"/>
    </source>
</evidence>
<dbReference type="InterPro" id="IPR050780">
    <property type="entry name" value="Mucin_vWF_Thrombospondin_sf"/>
</dbReference>
<dbReference type="PROSITE" id="PS50184">
    <property type="entry name" value="VWFC_2"/>
    <property type="match status" value="2"/>
</dbReference>
<feature type="domain" description="Chitin-binding type-2" evidence="17">
    <location>
        <begin position="1799"/>
        <end position="1862"/>
    </location>
</feature>
<keyword evidence="4" id="KW-0646">Protease inhibitor</keyword>
<evidence type="ECO:0000259" key="13">
    <source>
        <dbReference type="PROSITE" id="PS01225"/>
    </source>
</evidence>
<evidence type="ECO:0000256" key="1">
    <source>
        <dbReference type="ARBA" id="ARBA00004239"/>
    </source>
</evidence>
<feature type="domain" description="VWFD" evidence="18">
    <location>
        <begin position="432"/>
        <end position="609"/>
    </location>
</feature>
<dbReference type="InterPro" id="IPR002919">
    <property type="entry name" value="TIL_dom"/>
</dbReference>
<comment type="similarity">
    <text evidence="2">Belongs to the serine protease inhibitor-like (TIL domain-containing) family.</text>
</comment>
<feature type="domain" description="VWFD" evidence="18">
    <location>
        <begin position="2633"/>
        <end position="2807"/>
    </location>
</feature>
<evidence type="ECO:0000256" key="9">
    <source>
        <dbReference type="PROSITE-ProRule" id="PRU00039"/>
    </source>
</evidence>
<dbReference type="PROSITE" id="PS01185">
    <property type="entry name" value="CTCK_1"/>
    <property type="match status" value="1"/>
</dbReference>
<dbReference type="InterPro" id="IPR008979">
    <property type="entry name" value="Galactose-bd-like_sf"/>
</dbReference>
<dbReference type="Gene3D" id="2.10.25.10">
    <property type="entry name" value="Laminin"/>
    <property type="match status" value="7"/>
</dbReference>
<feature type="disulfide bond" evidence="10">
    <location>
        <begin position="164"/>
        <end position="173"/>
    </location>
</feature>
<dbReference type="PROSITE" id="PS50026">
    <property type="entry name" value="EGF_3"/>
    <property type="match status" value="2"/>
</dbReference>
<dbReference type="InterPro" id="IPR006207">
    <property type="entry name" value="Cys_knot_C"/>
</dbReference>
<dbReference type="InterPro" id="IPR014853">
    <property type="entry name" value="VWF/SSPO/ZAN-like_Cys-rich_dom"/>
</dbReference>
<dbReference type="PANTHER" id="PTHR11339:SF386">
    <property type="entry name" value="HEMOLECTIN, ISOFORM A"/>
    <property type="match status" value="1"/>
</dbReference>
<feature type="domain" description="EGF-like" evidence="15">
    <location>
        <begin position="239"/>
        <end position="270"/>
    </location>
</feature>
<dbReference type="InterPro" id="IPR002557">
    <property type="entry name" value="Chitin-bd_dom"/>
</dbReference>
<feature type="disulfide bond" evidence="10">
    <location>
        <begin position="260"/>
        <end position="269"/>
    </location>
</feature>
<dbReference type="SMART" id="SM00192">
    <property type="entry name" value="LDLa"/>
    <property type="match status" value="1"/>
</dbReference>
<proteinExistence type="inferred from homology"/>
<gene>
    <name evidence="19" type="primary">HMCT</name>
    <name evidence="19" type="ORF">g.42968</name>
</gene>
<feature type="disulfide bond" evidence="10">
    <location>
        <begin position="146"/>
        <end position="156"/>
    </location>
</feature>
<dbReference type="Pfam" id="PF23244">
    <property type="entry name" value="VWF"/>
    <property type="match status" value="1"/>
</dbReference>
<reference evidence="19" key="1">
    <citation type="submission" date="2015-01" db="EMBL/GenBank/DDBJ databases">
        <title>Transcriptome Assembly of Fopius arisanus.</title>
        <authorList>
            <person name="Geib S."/>
        </authorList>
    </citation>
    <scope>NUCLEOTIDE SEQUENCE</scope>
</reference>
<dbReference type="PROSITE" id="PS50022">
    <property type="entry name" value="FA58C_3"/>
    <property type="match status" value="2"/>
</dbReference>
<evidence type="ECO:0000259" key="15">
    <source>
        <dbReference type="PROSITE" id="PS50026"/>
    </source>
</evidence>
<keyword evidence="6" id="KW-0722">Serine protease inhibitor</keyword>
<dbReference type="Pfam" id="PF00754">
    <property type="entry name" value="F5_F8_type_C"/>
    <property type="match status" value="2"/>
</dbReference>
<dbReference type="InterPro" id="IPR001846">
    <property type="entry name" value="VWF_type-D"/>
</dbReference>
<dbReference type="PROSITE" id="PS50940">
    <property type="entry name" value="CHIT_BIND_II"/>
    <property type="match status" value="1"/>
</dbReference>
<feature type="domain" description="VWFD" evidence="18">
    <location>
        <begin position="1280"/>
        <end position="1449"/>
    </location>
</feature>
<evidence type="ECO:0000256" key="2">
    <source>
        <dbReference type="ARBA" id="ARBA00007611"/>
    </source>
</evidence>
<feature type="region of interest" description="Disordered" evidence="11">
    <location>
        <begin position="2510"/>
        <end position="2530"/>
    </location>
</feature>
<dbReference type="GO" id="GO:0007399">
    <property type="term" value="P:nervous system development"/>
    <property type="evidence" value="ECO:0007669"/>
    <property type="project" value="UniProtKB-ARBA"/>
</dbReference>
<dbReference type="SUPFAM" id="SSF49785">
    <property type="entry name" value="Galactose-binding domain-like"/>
    <property type="match status" value="2"/>
</dbReference>
<feature type="domain" description="VWFC" evidence="16">
    <location>
        <begin position="2370"/>
        <end position="2430"/>
    </location>
</feature>
<comment type="similarity">
    <text evidence="3">Belongs to the thrombospondin family.</text>
</comment>
<feature type="domain" description="VWFD" evidence="18">
    <location>
        <begin position="2958"/>
        <end position="3152"/>
    </location>
</feature>
<comment type="caution">
    <text evidence="10">Lacks conserved residue(s) required for the propagation of feature annotation.</text>
</comment>
<keyword evidence="5" id="KW-0677">Repeat</keyword>
<evidence type="ECO:0000259" key="16">
    <source>
        <dbReference type="PROSITE" id="PS50184"/>
    </source>
</evidence>
<evidence type="ECO:0000256" key="8">
    <source>
        <dbReference type="ARBA" id="ARBA00023180"/>
    </source>
</evidence>
<evidence type="ECO:0000256" key="4">
    <source>
        <dbReference type="ARBA" id="ARBA00022690"/>
    </source>
</evidence>
<keyword evidence="10" id="KW-0245">EGF-like domain</keyword>
<dbReference type="GO" id="GO:0005615">
    <property type="term" value="C:extracellular space"/>
    <property type="evidence" value="ECO:0007669"/>
    <property type="project" value="TreeGrafter"/>
</dbReference>
<feature type="disulfide bond" evidence="10">
    <location>
        <begin position="242"/>
        <end position="252"/>
    </location>
</feature>
<dbReference type="GO" id="GO:0031012">
    <property type="term" value="C:extracellular matrix"/>
    <property type="evidence" value="ECO:0007669"/>
    <property type="project" value="TreeGrafter"/>
</dbReference>
<feature type="disulfide bond" evidence="9">
    <location>
        <begin position="3950"/>
        <end position="4004"/>
    </location>
</feature>
<dbReference type="SMART" id="SM00494">
    <property type="entry name" value="ChtBD2"/>
    <property type="match status" value="1"/>
</dbReference>
<feature type="domain" description="VWFC" evidence="16">
    <location>
        <begin position="3296"/>
        <end position="3364"/>
    </location>
</feature>
<dbReference type="SUPFAM" id="SSF57625">
    <property type="entry name" value="Invertebrate chitin-binding proteins"/>
    <property type="match status" value="1"/>
</dbReference>
<feature type="domain" description="CTCK" evidence="13">
    <location>
        <begin position="3905"/>
        <end position="4010"/>
    </location>
</feature>
<dbReference type="InterPro" id="IPR036508">
    <property type="entry name" value="Chitin-bd_dom_sf"/>
</dbReference>
<dbReference type="SUPFAM" id="SSF57196">
    <property type="entry name" value="EGF/Laminin"/>
    <property type="match status" value="1"/>
</dbReference>
<feature type="domain" description="F5/8 type C" evidence="14">
    <location>
        <begin position="2176"/>
        <end position="2317"/>
    </location>
</feature>
<dbReference type="CDD" id="cd19941">
    <property type="entry name" value="TIL"/>
    <property type="match status" value="5"/>
</dbReference>
<protein>
    <submittedName>
        <fullName evidence="19">HMCT protein</fullName>
    </submittedName>
</protein>